<comment type="caution">
    <text evidence="1">The sequence shown here is derived from an EMBL/GenBank/DDBJ whole genome shotgun (WGS) entry which is preliminary data.</text>
</comment>
<name>A0ACC2T4U2_9FUNG</name>
<protein>
    <submittedName>
        <fullName evidence="1">Uncharacterized protein</fullName>
    </submittedName>
</protein>
<keyword evidence="2" id="KW-1185">Reference proteome</keyword>
<sequence>MAVMAGSSTDLPTVAPTKGHDQSPDGGKVAHILGRMSQISYGVPNQDPAPEGPAGRPKNISPEQKGCATLLEGLANVCSSCSSAVLLPKPWPASPNTYFPTNWIPSIRIKVGYYMDPEPGSIAISE</sequence>
<reference evidence="1" key="1">
    <citation type="submission" date="2022-04" db="EMBL/GenBank/DDBJ databases">
        <title>Genome of the entomopathogenic fungus Entomophthora muscae.</title>
        <authorList>
            <person name="Elya C."/>
            <person name="Lovett B.R."/>
            <person name="Lee E."/>
            <person name="Macias A.M."/>
            <person name="Hajek A.E."/>
            <person name="De Bivort B.L."/>
            <person name="Kasson M.T."/>
            <person name="De Fine Licht H.H."/>
            <person name="Stajich J.E."/>
        </authorList>
    </citation>
    <scope>NUCLEOTIDE SEQUENCE</scope>
    <source>
        <strain evidence="1">Berkeley</strain>
    </source>
</reference>
<gene>
    <name evidence="1" type="ORF">DSO57_1019347</name>
</gene>
<organism evidence="1 2">
    <name type="scientific">Entomophthora muscae</name>
    <dbReference type="NCBI Taxonomy" id="34485"/>
    <lineage>
        <taxon>Eukaryota</taxon>
        <taxon>Fungi</taxon>
        <taxon>Fungi incertae sedis</taxon>
        <taxon>Zoopagomycota</taxon>
        <taxon>Entomophthoromycotina</taxon>
        <taxon>Entomophthoromycetes</taxon>
        <taxon>Entomophthorales</taxon>
        <taxon>Entomophthoraceae</taxon>
        <taxon>Entomophthora</taxon>
    </lineage>
</organism>
<evidence type="ECO:0000313" key="2">
    <source>
        <dbReference type="Proteomes" id="UP001165960"/>
    </source>
</evidence>
<dbReference type="Proteomes" id="UP001165960">
    <property type="component" value="Unassembled WGS sequence"/>
</dbReference>
<proteinExistence type="predicted"/>
<accession>A0ACC2T4U2</accession>
<evidence type="ECO:0000313" key="1">
    <source>
        <dbReference type="EMBL" id="KAJ9069347.1"/>
    </source>
</evidence>
<dbReference type="EMBL" id="QTSX02003637">
    <property type="protein sequence ID" value="KAJ9069347.1"/>
    <property type="molecule type" value="Genomic_DNA"/>
</dbReference>